<dbReference type="AlphaFoldDB" id="A0A9N8EPN2"/>
<comment type="caution">
    <text evidence="2">The sequence shown here is derived from an EMBL/GenBank/DDBJ whole genome shotgun (WGS) entry which is preliminary data.</text>
</comment>
<keyword evidence="3" id="KW-1185">Reference proteome</keyword>
<feature type="transmembrane region" description="Helical" evidence="1">
    <location>
        <begin position="41"/>
        <end position="63"/>
    </location>
</feature>
<evidence type="ECO:0000313" key="2">
    <source>
        <dbReference type="EMBL" id="CAB9525682.1"/>
    </source>
</evidence>
<accession>A0A9N8EPN2</accession>
<proteinExistence type="predicted"/>
<evidence type="ECO:0000313" key="3">
    <source>
        <dbReference type="Proteomes" id="UP001153069"/>
    </source>
</evidence>
<dbReference type="EMBL" id="CAICTM010001709">
    <property type="protein sequence ID" value="CAB9525682.1"/>
    <property type="molecule type" value="Genomic_DNA"/>
</dbReference>
<keyword evidence="1" id="KW-0812">Transmembrane</keyword>
<protein>
    <submittedName>
        <fullName evidence="2">Uncharacterized protein</fullName>
    </submittedName>
</protein>
<name>A0A9N8EPN2_9STRA</name>
<dbReference type="Proteomes" id="UP001153069">
    <property type="component" value="Unassembled WGS sequence"/>
</dbReference>
<organism evidence="2 3">
    <name type="scientific">Seminavis robusta</name>
    <dbReference type="NCBI Taxonomy" id="568900"/>
    <lineage>
        <taxon>Eukaryota</taxon>
        <taxon>Sar</taxon>
        <taxon>Stramenopiles</taxon>
        <taxon>Ochrophyta</taxon>
        <taxon>Bacillariophyta</taxon>
        <taxon>Bacillariophyceae</taxon>
        <taxon>Bacillariophycidae</taxon>
        <taxon>Naviculales</taxon>
        <taxon>Naviculaceae</taxon>
        <taxon>Seminavis</taxon>
    </lineage>
</organism>
<feature type="transmembrane region" description="Helical" evidence="1">
    <location>
        <begin position="169"/>
        <end position="188"/>
    </location>
</feature>
<sequence>MSTLLLHDDDDQLLPRIESSWSINNLDDESTVFLRRIQKGILLLGFELGFLVQASTANIQYIFTTSFVVFDRTSQLILSFVWSYVVAIMALITFYSCQRVVFAFLHDSVMRPKHPSHLLQDQRHPPLFLRQYQVLLLEDWKVEFRCQFVQGSLVGVLCSWVFLDVILNFRIRVVYGGILYLCSLLLVMQQMYGDYCQLPLCEPEKEHEETV</sequence>
<keyword evidence="1" id="KW-0472">Membrane</keyword>
<keyword evidence="1" id="KW-1133">Transmembrane helix</keyword>
<reference evidence="2" key="1">
    <citation type="submission" date="2020-06" db="EMBL/GenBank/DDBJ databases">
        <authorList>
            <consortium name="Plant Systems Biology data submission"/>
        </authorList>
    </citation>
    <scope>NUCLEOTIDE SEQUENCE</scope>
    <source>
        <strain evidence="2">D6</strain>
    </source>
</reference>
<evidence type="ECO:0000256" key="1">
    <source>
        <dbReference type="SAM" id="Phobius"/>
    </source>
</evidence>
<gene>
    <name evidence="2" type="ORF">SEMRO_1711_G292840.1</name>
</gene>
<feature type="transmembrane region" description="Helical" evidence="1">
    <location>
        <begin position="75"/>
        <end position="95"/>
    </location>
</feature>